<evidence type="ECO:0000313" key="3">
    <source>
        <dbReference type="Proteomes" id="UP000292781"/>
    </source>
</evidence>
<feature type="domain" description="Co-chaperone DjlA N-terminal" evidence="1">
    <location>
        <begin position="49"/>
        <end position="165"/>
    </location>
</feature>
<evidence type="ECO:0000259" key="1">
    <source>
        <dbReference type="Pfam" id="PF05099"/>
    </source>
</evidence>
<evidence type="ECO:0000313" key="2">
    <source>
        <dbReference type="EMBL" id="TBW36278.1"/>
    </source>
</evidence>
<reference evidence="2 3" key="1">
    <citation type="submission" date="2019-02" db="EMBL/GenBank/DDBJ databases">
        <title>Siculibacillus lacustris gen. nov., sp. nov., a new rosette-forming bacterium isolated from a freshwater crater lake (Lake St. Ana, Romania).</title>
        <authorList>
            <person name="Felfoldi T."/>
            <person name="Marton Z."/>
            <person name="Szabo A."/>
            <person name="Mentes A."/>
            <person name="Boka K."/>
            <person name="Marialigeti K."/>
            <person name="Mathe I."/>
            <person name="Koncz M."/>
            <person name="Schumann P."/>
            <person name="Toth E."/>
        </authorList>
    </citation>
    <scope>NUCLEOTIDE SEQUENCE [LARGE SCALE GENOMIC DNA]</scope>
    <source>
        <strain evidence="2 3">SA-279</strain>
    </source>
</reference>
<gene>
    <name evidence="2" type="ORF">EYW49_14325</name>
</gene>
<dbReference type="InterPro" id="IPR007791">
    <property type="entry name" value="DjlA_N"/>
</dbReference>
<dbReference type="SUPFAM" id="SSF158682">
    <property type="entry name" value="TerB-like"/>
    <property type="match status" value="1"/>
</dbReference>
<dbReference type="Proteomes" id="UP000292781">
    <property type="component" value="Unassembled WGS sequence"/>
</dbReference>
<proteinExistence type="predicted"/>
<dbReference type="Pfam" id="PF05099">
    <property type="entry name" value="TerB"/>
    <property type="match status" value="1"/>
</dbReference>
<dbReference type="OrthoDB" id="5402150at2"/>
<dbReference type="CDD" id="cd07313">
    <property type="entry name" value="terB_like_2"/>
    <property type="match status" value="1"/>
</dbReference>
<dbReference type="AlphaFoldDB" id="A0A4Q9VLB7"/>
<protein>
    <submittedName>
        <fullName evidence="2">TerB family tellurite resistance protein</fullName>
    </submittedName>
</protein>
<dbReference type="EMBL" id="SJFN01000021">
    <property type="protein sequence ID" value="TBW36278.1"/>
    <property type="molecule type" value="Genomic_DNA"/>
</dbReference>
<dbReference type="Gene3D" id="1.10.3680.10">
    <property type="entry name" value="TerB-like"/>
    <property type="match status" value="1"/>
</dbReference>
<name>A0A4Q9VLB7_9HYPH</name>
<sequence length="181" mass="19989">MEPTARFCNSGNTDPRNPDRAAMFDALKRFFADLAPEAPGEPWELDDPRLAVAALMFHLIAVDGCITPREMAGMEGELGRRYGLDAPQVRTLVAAARASTRESTDLQSFTAGLARRLPMAERHEVLASLLRVALIDGSLHEFEDDLVWRIADLLGIAPHERVAIRKRLEADQDDADARAGR</sequence>
<dbReference type="InterPro" id="IPR029024">
    <property type="entry name" value="TerB-like"/>
</dbReference>
<comment type="caution">
    <text evidence="2">The sequence shown here is derived from an EMBL/GenBank/DDBJ whole genome shotgun (WGS) entry which is preliminary data.</text>
</comment>
<accession>A0A4Q9VLB7</accession>
<organism evidence="2 3">
    <name type="scientific">Siculibacillus lacustris</name>
    <dbReference type="NCBI Taxonomy" id="1549641"/>
    <lineage>
        <taxon>Bacteria</taxon>
        <taxon>Pseudomonadati</taxon>
        <taxon>Pseudomonadota</taxon>
        <taxon>Alphaproteobacteria</taxon>
        <taxon>Hyphomicrobiales</taxon>
        <taxon>Ancalomicrobiaceae</taxon>
        <taxon>Siculibacillus</taxon>
    </lineage>
</organism>
<keyword evidence="3" id="KW-1185">Reference proteome</keyword>